<name>A0A4Y9L609_9BRAD</name>
<dbReference type="EMBL" id="SPQU01000007">
    <property type="protein sequence ID" value="TFV38246.1"/>
    <property type="molecule type" value="Genomic_DNA"/>
</dbReference>
<dbReference type="Proteomes" id="UP000298225">
    <property type="component" value="Unassembled WGS sequence"/>
</dbReference>
<gene>
    <name evidence="1" type="ORF">E4K66_17780</name>
</gene>
<evidence type="ECO:0000313" key="2">
    <source>
        <dbReference type="Proteomes" id="UP000298225"/>
    </source>
</evidence>
<dbReference type="RefSeq" id="WP_135169776.1">
    <property type="nucleotide sequence ID" value="NZ_SPQU01000007.1"/>
</dbReference>
<comment type="caution">
    <text evidence="1">The sequence shown here is derived from an EMBL/GenBank/DDBJ whole genome shotgun (WGS) entry which is preliminary data.</text>
</comment>
<sequence>MPPLALSALIVLVDPYYVFGTPDIPGINVVRPRYENHVPAVKPYQVRRIKPEAIILGSSRAEVALDPQHPGWSGKNVFNFGQPSATSYEVMLAFLHAQSVAPLKQAVIGLDFFGFNIFFPRDQAYLESRFSGDGVRDFADLGSPQPLV</sequence>
<protein>
    <submittedName>
        <fullName evidence="1">Uncharacterized protein</fullName>
    </submittedName>
</protein>
<organism evidence="1 2">
    <name type="scientific">Bradyrhizobium frederickii</name>
    <dbReference type="NCBI Taxonomy" id="2560054"/>
    <lineage>
        <taxon>Bacteria</taxon>
        <taxon>Pseudomonadati</taxon>
        <taxon>Pseudomonadota</taxon>
        <taxon>Alphaproteobacteria</taxon>
        <taxon>Hyphomicrobiales</taxon>
        <taxon>Nitrobacteraceae</taxon>
        <taxon>Bradyrhizobium</taxon>
    </lineage>
</organism>
<dbReference type="AlphaFoldDB" id="A0A4Y9L609"/>
<evidence type="ECO:0000313" key="1">
    <source>
        <dbReference type="EMBL" id="TFV38246.1"/>
    </source>
</evidence>
<reference evidence="1 2" key="1">
    <citation type="submission" date="2019-03" db="EMBL/GenBank/DDBJ databases">
        <title>Bradyrhizobium strains diversity isolated from Chamaecrista fasciculata.</title>
        <authorList>
            <person name="Urquiaga M.C.O."/>
            <person name="Hungria M."/>
            <person name="Delamuta J.R.M."/>
        </authorList>
    </citation>
    <scope>NUCLEOTIDE SEQUENCE [LARGE SCALE GENOMIC DNA]</scope>
    <source>
        <strain evidence="1 2">CNPSo 3424</strain>
    </source>
</reference>
<accession>A0A4Y9L609</accession>
<keyword evidence="2" id="KW-1185">Reference proteome</keyword>
<dbReference type="OrthoDB" id="7324894at2"/>
<proteinExistence type="predicted"/>